<organism evidence="1 2">
    <name type="scientific">Leptospira noguchii serovar Panama str. CZ214</name>
    <dbReference type="NCBI Taxonomy" id="1001595"/>
    <lineage>
        <taxon>Bacteria</taxon>
        <taxon>Pseudomonadati</taxon>
        <taxon>Spirochaetota</taxon>
        <taxon>Spirochaetia</taxon>
        <taxon>Leptospirales</taxon>
        <taxon>Leptospiraceae</taxon>
        <taxon>Leptospira</taxon>
    </lineage>
</organism>
<gene>
    <name evidence="1" type="ORF">LEP1GSC059_0271</name>
</gene>
<dbReference type="EMBL" id="AKWY02000004">
    <property type="protein sequence ID" value="EQA73464.1"/>
    <property type="molecule type" value="Genomic_DNA"/>
</dbReference>
<protein>
    <submittedName>
        <fullName evidence="1">Uncharacterized protein</fullName>
    </submittedName>
</protein>
<sequence length="96" mass="11648">MRFRLKYNLFFQARFSKRVGTTTFKKHKIFLNFENMITTTYFHLEFREICFLGLKITEIIKTILECGNYYKNQIAKKIVTKQERFLGDVICGNYHF</sequence>
<evidence type="ECO:0000313" key="1">
    <source>
        <dbReference type="EMBL" id="EQA73464.1"/>
    </source>
</evidence>
<dbReference type="Proteomes" id="UP000015442">
    <property type="component" value="Unassembled WGS sequence"/>
</dbReference>
<reference evidence="1 2" key="1">
    <citation type="submission" date="2013-05" db="EMBL/GenBank/DDBJ databases">
        <authorList>
            <person name="Harkins D.M."/>
            <person name="Durkin A.S."/>
            <person name="Brinkac L.M."/>
            <person name="Haft D.H."/>
            <person name="Selengut J.D."/>
            <person name="Sanka R."/>
            <person name="DePew J."/>
            <person name="Purushe J."/>
            <person name="Hartskeerl R.A."/>
            <person name="Ahmed A."/>
            <person name="van der Linden H."/>
            <person name="Goris M.G.A."/>
            <person name="Vinetz J.M."/>
            <person name="Sutton G.G."/>
            <person name="Nierman W.C."/>
            <person name="Fouts D.E."/>
        </authorList>
    </citation>
    <scope>NUCLEOTIDE SEQUENCE [LARGE SCALE GENOMIC DNA]</scope>
    <source>
        <strain evidence="1 2">CZ214</strain>
    </source>
</reference>
<accession>T0FT84</accession>
<evidence type="ECO:0000313" key="2">
    <source>
        <dbReference type="Proteomes" id="UP000015442"/>
    </source>
</evidence>
<name>T0FT84_9LEPT</name>
<dbReference type="AlphaFoldDB" id="T0FT84"/>
<proteinExistence type="predicted"/>
<comment type="caution">
    <text evidence="1">The sequence shown here is derived from an EMBL/GenBank/DDBJ whole genome shotgun (WGS) entry which is preliminary data.</text>
</comment>